<dbReference type="EMBL" id="JAEQND010000012">
    <property type="protein sequence ID" value="MBL0427620.1"/>
    <property type="molecule type" value="Genomic_DNA"/>
</dbReference>
<dbReference type="PANTHER" id="PTHR11709">
    <property type="entry name" value="MULTI-COPPER OXIDASE"/>
    <property type="match status" value="1"/>
</dbReference>
<feature type="compositionally biased region" description="Low complexity" evidence="8">
    <location>
        <begin position="505"/>
        <end position="565"/>
    </location>
</feature>
<organism evidence="11 12">
    <name type="scientific">Ramlibacter alkalitolerans</name>
    <dbReference type="NCBI Taxonomy" id="2039631"/>
    <lineage>
        <taxon>Bacteria</taxon>
        <taxon>Pseudomonadati</taxon>
        <taxon>Pseudomonadota</taxon>
        <taxon>Betaproteobacteria</taxon>
        <taxon>Burkholderiales</taxon>
        <taxon>Comamonadaceae</taxon>
        <taxon>Ramlibacter</taxon>
    </lineage>
</organism>
<dbReference type="PANTHER" id="PTHR11709:SF394">
    <property type="entry name" value="FI03373P-RELATED"/>
    <property type="match status" value="1"/>
</dbReference>
<dbReference type="SUPFAM" id="SSF46626">
    <property type="entry name" value="Cytochrome c"/>
    <property type="match status" value="1"/>
</dbReference>
<evidence type="ECO:0000259" key="10">
    <source>
        <dbReference type="PROSITE" id="PS51007"/>
    </source>
</evidence>
<dbReference type="InterPro" id="IPR009056">
    <property type="entry name" value="Cyt_c-like_dom"/>
</dbReference>
<comment type="subcellular location">
    <subcellularLocation>
        <location evidence="1">Periplasm</location>
    </subcellularLocation>
</comment>
<evidence type="ECO:0000256" key="7">
    <source>
        <dbReference type="PROSITE-ProRule" id="PRU00433"/>
    </source>
</evidence>
<feature type="region of interest" description="Disordered" evidence="8">
    <location>
        <begin position="505"/>
        <end position="572"/>
    </location>
</feature>
<keyword evidence="9" id="KW-0732">Signal</keyword>
<dbReference type="InterPro" id="IPR008972">
    <property type="entry name" value="Cupredoxin"/>
</dbReference>
<dbReference type="Pfam" id="PF07732">
    <property type="entry name" value="Cu-oxidase_3"/>
    <property type="match status" value="1"/>
</dbReference>
<feature type="chain" id="PRO_5047131892" evidence="9">
    <location>
        <begin position="18"/>
        <end position="572"/>
    </location>
</feature>
<dbReference type="CDD" id="cd11020">
    <property type="entry name" value="CuRO_1_CuNIR"/>
    <property type="match status" value="1"/>
</dbReference>
<evidence type="ECO:0000256" key="2">
    <source>
        <dbReference type="ARBA" id="ARBA00022617"/>
    </source>
</evidence>
<dbReference type="PROSITE" id="PS51007">
    <property type="entry name" value="CYTC"/>
    <property type="match status" value="1"/>
</dbReference>
<protein>
    <submittedName>
        <fullName evidence="11">Multicopper oxidase domain-containing protein</fullName>
    </submittedName>
</protein>
<dbReference type="SUPFAM" id="SSF49503">
    <property type="entry name" value="Cupredoxins"/>
    <property type="match status" value="2"/>
</dbReference>
<dbReference type="CDD" id="cd04208">
    <property type="entry name" value="CuRO_2_CuNIR"/>
    <property type="match status" value="1"/>
</dbReference>
<reference evidence="11 12" key="1">
    <citation type="journal article" date="2017" name="Int. J. Syst. Evol. Microbiol.">
        <title>Ramlibacter alkalitolerans sp. nov., alkali-tolerant bacterium isolated from soil of ginseng.</title>
        <authorList>
            <person name="Lee D.H."/>
            <person name="Cha C.J."/>
        </authorList>
    </citation>
    <scope>NUCLEOTIDE SEQUENCE [LARGE SCALE GENOMIC DNA]</scope>
    <source>
        <strain evidence="11 12">KACC 19305</strain>
    </source>
</reference>
<dbReference type="Gene3D" id="1.10.760.10">
    <property type="entry name" value="Cytochrome c-like domain"/>
    <property type="match status" value="1"/>
</dbReference>
<proteinExistence type="predicted"/>
<dbReference type="Proteomes" id="UP000622707">
    <property type="component" value="Unassembled WGS sequence"/>
</dbReference>
<evidence type="ECO:0000313" key="12">
    <source>
        <dbReference type="Proteomes" id="UP000622707"/>
    </source>
</evidence>
<dbReference type="InterPro" id="IPR045087">
    <property type="entry name" value="Cu-oxidase_fam"/>
</dbReference>
<feature type="region of interest" description="Disordered" evidence="8">
    <location>
        <begin position="27"/>
        <end position="57"/>
    </location>
</feature>
<evidence type="ECO:0000256" key="5">
    <source>
        <dbReference type="ARBA" id="ARBA00023004"/>
    </source>
</evidence>
<evidence type="ECO:0000256" key="9">
    <source>
        <dbReference type="SAM" id="SignalP"/>
    </source>
</evidence>
<evidence type="ECO:0000256" key="1">
    <source>
        <dbReference type="ARBA" id="ARBA00004418"/>
    </source>
</evidence>
<keyword evidence="3 7" id="KW-0479">Metal-binding</keyword>
<dbReference type="InterPro" id="IPR036909">
    <property type="entry name" value="Cyt_c-like_dom_sf"/>
</dbReference>
<keyword evidence="5 7" id="KW-0408">Iron</keyword>
<gene>
    <name evidence="11" type="ORF">JI746_21070</name>
</gene>
<keyword evidence="4" id="KW-0560">Oxidoreductase</keyword>
<feature type="signal peptide" evidence="9">
    <location>
        <begin position="1"/>
        <end position="17"/>
    </location>
</feature>
<dbReference type="PROSITE" id="PS51257">
    <property type="entry name" value="PROKAR_LIPOPROTEIN"/>
    <property type="match status" value="1"/>
</dbReference>
<dbReference type="InterPro" id="IPR011707">
    <property type="entry name" value="Cu-oxidase-like_N"/>
</dbReference>
<dbReference type="Pfam" id="PF00034">
    <property type="entry name" value="Cytochrom_C"/>
    <property type="match status" value="1"/>
</dbReference>
<sequence>MLPRSVLLILAGLALLAACSERIPEQPAATPASAPASAPAARSGPADDYDVSKMDLKPTPSVVSADRHTGTFAFGNAISPGPALQPLDPSPVKEVRLDTTHKIIEIAPGVKFSAWTFGDTVPGPVIRARVGDRIKFSMTNRSDEVMPGVSLQAAPMMHSMDFHSAMVSPGDKYKSIAPGQTISFEFTLNYAGVYMYHCGTPMVLEHIASGMYGMMIVEPRGGYPTKADREYAVVQSEFYTRLDPDKRKVDGAPLYVLDGARVRTKAPTYTVFNGRYNGMVDKPLVSNPGERVRLFVLNVGPSNTSSFHVVGTIFDRVWLEGNPDNQLRGAQTVLLGSSNSAIVEFMIPEAGNYVMVDHHFANASQGAIGFIAAGNVQGDPEHHNIPATQMVPTDPTAQRAQLAFQSKCLACHSLGGGDKLGPDLLGTTKRHDTAWLTRWLKSPEQMLQTDPTAKAMLERWKIPMPNQGLSDEEIKGYIEYFKWADANIQPTATATAAAAVPGASAPAAGASAPAAGGTGASSPATGTTPGAAAPGTTPGAAASPASGMPSPTAPATQRGASAPAGAGSGARR</sequence>
<evidence type="ECO:0000256" key="6">
    <source>
        <dbReference type="ARBA" id="ARBA00023008"/>
    </source>
</evidence>
<comment type="caution">
    <text evidence="11">The sequence shown here is derived from an EMBL/GenBank/DDBJ whole genome shotgun (WGS) entry which is preliminary data.</text>
</comment>
<keyword evidence="2 7" id="KW-0349">Heme</keyword>
<feature type="compositionally biased region" description="Low complexity" evidence="8">
    <location>
        <begin position="27"/>
        <end position="46"/>
    </location>
</feature>
<evidence type="ECO:0000313" key="11">
    <source>
        <dbReference type="EMBL" id="MBL0427620.1"/>
    </source>
</evidence>
<name>A0ABS1JVP7_9BURK</name>
<evidence type="ECO:0000256" key="3">
    <source>
        <dbReference type="ARBA" id="ARBA00022723"/>
    </source>
</evidence>
<accession>A0ABS1JVP7</accession>
<keyword evidence="6" id="KW-0186">Copper</keyword>
<feature type="domain" description="Cytochrome c" evidence="10">
    <location>
        <begin position="395"/>
        <end position="485"/>
    </location>
</feature>
<evidence type="ECO:0000256" key="8">
    <source>
        <dbReference type="SAM" id="MobiDB-lite"/>
    </source>
</evidence>
<dbReference type="Gene3D" id="2.60.40.420">
    <property type="entry name" value="Cupredoxins - blue copper proteins"/>
    <property type="match status" value="2"/>
</dbReference>
<dbReference type="RefSeq" id="WP_201692248.1">
    <property type="nucleotide sequence ID" value="NZ_JAEQND010000012.1"/>
</dbReference>
<keyword evidence="12" id="KW-1185">Reference proteome</keyword>
<evidence type="ECO:0000256" key="4">
    <source>
        <dbReference type="ARBA" id="ARBA00023002"/>
    </source>
</evidence>